<evidence type="ECO:0000313" key="1">
    <source>
        <dbReference type="EMBL" id="MBO2025595.1"/>
    </source>
</evidence>
<evidence type="ECO:0000313" key="2">
    <source>
        <dbReference type="Proteomes" id="UP000664267"/>
    </source>
</evidence>
<organism evidence="1 2">
    <name type="scientific">Klebsiella pneumoniae</name>
    <dbReference type="NCBI Taxonomy" id="573"/>
    <lineage>
        <taxon>Bacteria</taxon>
        <taxon>Pseudomonadati</taxon>
        <taxon>Pseudomonadota</taxon>
        <taxon>Gammaproteobacteria</taxon>
        <taxon>Enterobacterales</taxon>
        <taxon>Enterobacteriaceae</taxon>
        <taxon>Klebsiella/Raoultella group</taxon>
        <taxon>Klebsiella</taxon>
        <taxon>Klebsiella pneumoniae complex</taxon>
    </lineage>
</organism>
<name>A0A939NR03_KLEPN</name>
<dbReference type="Proteomes" id="UP000664267">
    <property type="component" value="Unassembled WGS sequence"/>
</dbReference>
<proteinExistence type="predicted"/>
<comment type="caution">
    <text evidence="1">The sequence shown here is derived from an EMBL/GenBank/DDBJ whole genome shotgun (WGS) entry which is preliminary data.</text>
</comment>
<accession>A0A939NR03</accession>
<protein>
    <submittedName>
        <fullName evidence="1">Uncharacterized protein</fullName>
    </submittedName>
</protein>
<dbReference type="EMBL" id="JAGETN010000016">
    <property type="protein sequence ID" value="MBO2025595.1"/>
    <property type="molecule type" value="Genomic_DNA"/>
</dbReference>
<dbReference type="AlphaFoldDB" id="A0A939NR03"/>
<gene>
    <name evidence="1" type="ORF">J4733_10725</name>
</gene>
<sequence>MTRKPETVTEPLSVLLNPYRPQPLAGVVFSAPSAEAGRSISHHWGGITAGIFCRTG</sequence>
<reference evidence="1" key="1">
    <citation type="submission" date="2021-03" db="EMBL/GenBank/DDBJ databases">
        <title>Molecular epidemiology and mechanisms of colistin and carbapenem resistance in Enterobacteriaceae from clinical isolates, the environment and porcine samples in Pretoria, South Africa.</title>
        <authorList>
            <person name="Bogoshi D."/>
            <person name="Mbelle N.M."/>
            <person name="Naidoo V."/>
            <person name="Osei Sekyere J."/>
        </authorList>
    </citation>
    <scope>NUCLEOTIDE SEQUENCE</scope>
    <source>
        <strain evidence="1">C029</strain>
    </source>
</reference>